<organism evidence="1 2">
    <name type="scientific">Clytia hemisphaerica</name>
    <dbReference type="NCBI Taxonomy" id="252671"/>
    <lineage>
        <taxon>Eukaryota</taxon>
        <taxon>Metazoa</taxon>
        <taxon>Cnidaria</taxon>
        <taxon>Hydrozoa</taxon>
        <taxon>Hydroidolina</taxon>
        <taxon>Leptothecata</taxon>
        <taxon>Obeliida</taxon>
        <taxon>Clytiidae</taxon>
        <taxon>Clytia</taxon>
    </lineage>
</organism>
<keyword evidence="2" id="KW-1185">Reference proteome</keyword>
<sequence length="828" mass="93963">MPEKTGNVTITDLQDDIVVSNALAACLNCYTQKWFIQLAKWLVEKDFIRGPADRFRVLDRQYHGGGSPTLAWLKTLSVEHPEKTIKTLKDGAELLQRHDLIDDILRDIPENKKIADLDSDIKNLIAIKLEMKMNNGTNAANWSHFAQYFGYDNNSIQQFKTSAVVPNEFSPTMGLIKMLCQEKPLLPINCIILWANVVELEEVIDTLQKFVQGKQGDDCNNGKNSFKLMEMCQSLEVIESSMKNKDLKLEIRFTFNDEIDIDLESPEVPTIEKLLADSMRSYFEAKSSLRGGILEATVLECKKVEQVTKVVELMFKIESTVMFPLNKDYSTFKSEKSKELWQSMKEGLLSNKLLDRFKIEKLRISAWMEGCILIYVSLWKKDGECWSDEEKSGIDGMLPYFTSVAEKVFPGGTCSCERNVEKYNQKQEEAPKPSGKMTDIIMTFLIETSEEDIMEMVPSDDSFGDSMKTYWDGLVKQNNVTITDLVNDTEVLEQFSRLLDGPCDVNSSAQFPLEPSRYRRKTNYRRTPLALTWDNSASTDFETSPSQPFSPWSKGLTAPMIIRFGGDSKLHSPLTTEDKRIIPYHAPSPFIGQSLQTLDQRPIDSLIKWAESMNYTDTVDLLRSLKDNLNGETNNVTITDLVNDTEVLEQFSRLLDGPCDVNSSAQFPLEPSRYRRKTNYRRTPLALTWDNSASTDFETSPSQPFSPWSKGLTAPMIIRFGGDSKLHSPLTTEDKRIIPYHAPSPFIGQSLQTLDQQPIDSLIKWAESMNYTDTVDLLRSLKDNLNGETRLQSQIANIVQRLQLKTSSEIAGFNGSTLEDVSAEYSTQ</sequence>
<evidence type="ECO:0000313" key="1">
    <source>
        <dbReference type="EnsemblMetazoa" id="CLYHEMP000393.3"/>
    </source>
</evidence>
<dbReference type="AlphaFoldDB" id="A0A7M5UK11"/>
<dbReference type="EnsemblMetazoa" id="CLYHEMT000393.3">
    <property type="protein sequence ID" value="CLYHEMP000393.3"/>
    <property type="gene ID" value="CLYHEMG000393"/>
</dbReference>
<evidence type="ECO:0000313" key="2">
    <source>
        <dbReference type="Proteomes" id="UP000594262"/>
    </source>
</evidence>
<proteinExistence type="predicted"/>
<accession>A0A7M5UK11</accession>
<name>A0A7M5UK11_9CNID</name>
<dbReference type="Proteomes" id="UP000594262">
    <property type="component" value="Unplaced"/>
</dbReference>
<reference evidence="1" key="1">
    <citation type="submission" date="2021-01" db="UniProtKB">
        <authorList>
            <consortium name="EnsemblMetazoa"/>
        </authorList>
    </citation>
    <scope>IDENTIFICATION</scope>
</reference>
<protein>
    <submittedName>
        <fullName evidence="1">Uncharacterized protein</fullName>
    </submittedName>
</protein>